<evidence type="ECO:0000256" key="4">
    <source>
        <dbReference type="ARBA" id="ARBA00023136"/>
    </source>
</evidence>
<comment type="catalytic activity">
    <reaction evidence="7">
        <text>a peptidoglycan chain = a peptidoglycan chain with N-acetyl-1,6-anhydromuramyl-[peptide] at the reducing end + a peptidoglycan chain with N-acetylglucosamine at the non-reducing end.</text>
        <dbReference type="EC" id="4.2.2.29"/>
    </reaction>
</comment>
<name>A0ABW8T600_9CLOT</name>
<dbReference type="InterPro" id="IPR003770">
    <property type="entry name" value="MLTG-like"/>
</dbReference>
<keyword evidence="6 7" id="KW-0961">Cell wall biogenesis/degradation</keyword>
<evidence type="ECO:0000256" key="3">
    <source>
        <dbReference type="ARBA" id="ARBA00022989"/>
    </source>
</evidence>
<dbReference type="HAMAP" id="MF_02065">
    <property type="entry name" value="MltG"/>
    <property type="match status" value="1"/>
</dbReference>
<comment type="similarity">
    <text evidence="7">Belongs to the transglycosylase MltG family.</text>
</comment>
<keyword evidence="1 7" id="KW-1003">Cell membrane</keyword>
<evidence type="ECO:0000256" key="6">
    <source>
        <dbReference type="ARBA" id="ARBA00023316"/>
    </source>
</evidence>
<evidence type="ECO:0000313" key="9">
    <source>
        <dbReference type="Proteomes" id="UP001623591"/>
    </source>
</evidence>
<dbReference type="Gene3D" id="3.30.1490.480">
    <property type="entry name" value="Endolytic murein transglycosylase"/>
    <property type="match status" value="2"/>
</dbReference>
<keyword evidence="3 7" id="KW-1133">Transmembrane helix</keyword>
<keyword evidence="2 7" id="KW-0812">Transmembrane</keyword>
<feature type="site" description="Important for catalytic activity" evidence="7">
    <location>
        <position position="225"/>
    </location>
</feature>
<protein>
    <recommendedName>
        <fullName evidence="7">Endolytic murein transglycosylase</fullName>
        <ecNumber evidence="7">4.2.2.29</ecNumber>
    </recommendedName>
    <alternativeName>
        <fullName evidence="7">Peptidoglycan lytic transglycosylase</fullName>
    </alternativeName>
    <alternativeName>
        <fullName evidence="7">Peptidoglycan polymerization terminase</fullName>
    </alternativeName>
</protein>
<keyword evidence="9" id="KW-1185">Reference proteome</keyword>
<accession>A0ABW8T600</accession>
<dbReference type="EC" id="4.2.2.29" evidence="7"/>
<comment type="caution">
    <text evidence="8">The sequence shown here is derived from an EMBL/GenBank/DDBJ whole genome shotgun (WGS) entry which is preliminary data.</text>
</comment>
<organism evidence="8 9">
    <name type="scientific">Candidatus Clostridium stratigraminis</name>
    <dbReference type="NCBI Taxonomy" id="3381661"/>
    <lineage>
        <taxon>Bacteria</taxon>
        <taxon>Bacillati</taxon>
        <taxon>Bacillota</taxon>
        <taxon>Clostridia</taxon>
        <taxon>Eubacteriales</taxon>
        <taxon>Clostridiaceae</taxon>
        <taxon>Clostridium</taxon>
    </lineage>
</organism>
<dbReference type="PANTHER" id="PTHR30518">
    <property type="entry name" value="ENDOLYTIC MUREIN TRANSGLYCOSYLASE"/>
    <property type="match status" value="1"/>
</dbReference>
<dbReference type="EMBL" id="JBJHZZ010000004">
    <property type="protein sequence ID" value="MFL0247085.1"/>
    <property type="molecule type" value="Genomic_DNA"/>
</dbReference>
<proteinExistence type="inferred from homology"/>
<evidence type="ECO:0000313" key="8">
    <source>
        <dbReference type="EMBL" id="MFL0247085.1"/>
    </source>
</evidence>
<dbReference type="Proteomes" id="UP001623591">
    <property type="component" value="Unassembled WGS sequence"/>
</dbReference>
<gene>
    <name evidence="7 8" type="primary">mltG</name>
    <name evidence="8" type="ORF">ACJDUG_08880</name>
</gene>
<keyword evidence="5 7" id="KW-0456">Lyase</keyword>
<evidence type="ECO:0000256" key="1">
    <source>
        <dbReference type="ARBA" id="ARBA00022475"/>
    </source>
</evidence>
<evidence type="ECO:0000256" key="5">
    <source>
        <dbReference type="ARBA" id="ARBA00023239"/>
    </source>
</evidence>
<evidence type="ECO:0000256" key="7">
    <source>
        <dbReference type="HAMAP-Rule" id="MF_02065"/>
    </source>
</evidence>
<comment type="function">
    <text evidence="7">Functions as a peptidoglycan terminase that cleaves nascent peptidoglycan strands endolytically to terminate their elongation.</text>
</comment>
<dbReference type="RefSeq" id="WP_406769533.1">
    <property type="nucleotide sequence ID" value="NZ_JBJHZZ010000004.1"/>
</dbReference>
<sequence length="343" mass="38667">MKKVFSVIIVILVVLGILGFIIYKDALKTIKHPFINAASNVEVKVNSGDSLNSVIEGLTSEKKIGNSFLIKWYIKNQKLSSNIKPGSYSFSADTSIEDFVKGLEEGRDNLNTIKITIPEGYDIDQIAQLLEKNGLFKKEDFINAVKSYKLPSYITPDDKKRYALEGYLFPDTYLFSKNSDCSEVIKTMLSRFEEVVSEVNKSNNGAIKNENIENIITMASVIEKEAVTESDRPKVASVFYNRINKNMKLQSDATVIYALNVHKEVVYTNDLKVNSPYNTYLVQGLPIGPICSPGKSSIEAALKPEKSNNIYFIIIKDGPHFFSDSYNEFLKIKKQYIDSKIKK</sequence>
<dbReference type="NCBIfam" id="TIGR00247">
    <property type="entry name" value="endolytic transglycosylase MltG"/>
    <property type="match status" value="1"/>
</dbReference>
<keyword evidence="4 7" id="KW-0472">Membrane</keyword>
<evidence type="ECO:0000256" key="2">
    <source>
        <dbReference type="ARBA" id="ARBA00022692"/>
    </source>
</evidence>
<dbReference type="Pfam" id="PF02618">
    <property type="entry name" value="YceG"/>
    <property type="match status" value="1"/>
</dbReference>
<dbReference type="CDD" id="cd08010">
    <property type="entry name" value="MltG_like"/>
    <property type="match status" value="1"/>
</dbReference>
<reference evidence="8 9" key="1">
    <citation type="submission" date="2024-11" db="EMBL/GenBank/DDBJ databases">
        <authorList>
            <person name="Heng Y.C."/>
            <person name="Lim A.C.H."/>
            <person name="Lee J.K.Y."/>
            <person name="Kittelmann S."/>
        </authorList>
    </citation>
    <scope>NUCLEOTIDE SEQUENCE [LARGE SCALE GENOMIC DNA]</scope>
    <source>
        <strain evidence="8 9">WILCCON 0185</strain>
    </source>
</reference>
<dbReference type="PANTHER" id="PTHR30518:SF2">
    <property type="entry name" value="ENDOLYTIC MUREIN TRANSGLYCOSYLASE"/>
    <property type="match status" value="1"/>
</dbReference>